<proteinExistence type="predicted"/>
<dbReference type="AlphaFoldDB" id="A0A4Z2GYQ2"/>
<sequence>MTRQVTGDTDHSLSRRRWQSIMDGGTLSQTSFTRSVVGVQREEEEALVEEETMSTFHITDKSKKTMALVQGSTLSHLEAAAENANAEIRTFAPRWIALSKVGCPGCHRTPRAPRLKARRPNVRRHGAADIEQGVKMKCADCNYTPRHRRYEPLAHDYCSSPTPTQGYRIAVESSVPSSVMTCFCFSSSPSMLSGGWWAEL</sequence>
<evidence type="ECO:0000313" key="1">
    <source>
        <dbReference type="EMBL" id="TNN58421.1"/>
    </source>
</evidence>
<keyword evidence="2" id="KW-1185">Reference proteome</keyword>
<reference evidence="1 2" key="1">
    <citation type="submission" date="2019-03" db="EMBL/GenBank/DDBJ databases">
        <title>First draft genome of Liparis tanakae, snailfish: a comprehensive survey of snailfish specific genes.</title>
        <authorList>
            <person name="Kim W."/>
            <person name="Song I."/>
            <person name="Jeong J.-H."/>
            <person name="Kim D."/>
            <person name="Kim S."/>
            <person name="Ryu S."/>
            <person name="Song J.Y."/>
            <person name="Lee S.K."/>
        </authorList>
    </citation>
    <scope>NUCLEOTIDE SEQUENCE [LARGE SCALE GENOMIC DNA]</scope>
    <source>
        <tissue evidence="1">Muscle</tissue>
    </source>
</reference>
<comment type="caution">
    <text evidence="1">The sequence shown here is derived from an EMBL/GenBank/DDBJ whole genome shotgun (WGS) entry which is preliminary data.</text>
</comment>
<protein>
    <submittedName>
        <fullName evidence="1">Uncharacterized protein</fullName>
    </submittedName>
</protein>
<dbReference type="EMBL" id="SRLO01000379">
    <property type="protein sequence ID" value="TNN58421.1"/>
    <property type="molecule type" value="Genomic_DNA"/>
</dbReference>
<evidence type="ECO:0000313" key="2">
    <source>
        <dbReference type="Proteomes" id="UP000314294"/>
    </source>
</evidence>
<gene>
    <name evidence="1" type="ORF">EYF80_031372</name>
</gene>
<accession>A0A4Z2GYQ2</accession>
<dbReference type="Proteomes" id="UP000314294">
    <property type="component" value="Unassembled WGS sequence"/>
</dbReference>
<organism evidence="1 2">
    <name type="scientific">Liparis tanakae</name>
    <name type="common">Tanaka's snailfish</name>
    <dbReference type="NCBI Taxonomy" id="230148"/>
    <lineage>
        <taxon>Eukaryota</taxon>
        <taxon>Metazoa</taxon>
        <taxon>Chordata</taxon>
        <taxon>Craniata</taxon>
        <taxon>Vertebrata</taxon>
        <taxon>Euteleostomi</taxon>
        <taxon>Actinopterygii</taxon>
        <taxon>Neopterygii</taxon>
        <taxon>Teleostei</taxon>
        <taxon>Neoteleostei</taxon>
        <taxon>Acanthomorphata</taxon>
        <taxon>Eupercaria</taxon>
        <taxon>Perciformes</taxon>
        <taxon>Cottioidei</taxon>
        <taxon>Cottales</taxon>
        <taxon>Liparidae</taxon>
        <taxon>Liparis</taxon>
    </lineage>
</organism>
<name>A0A4Z2GYQ2_9TELE</name>